<evidence type="ECO:0008006" key="3">
    <source>
        <dbReference type="Google" id="ProtNLM"/>
    </source>
</evidence>
<reference evidence="1" key="1">
    <citation type="submission" date="2006-10" db="EMBL/GenBank/DDBJ databases">
        <authorList>
            <person name="Amadeo P."/>
            <person name="Zhao Q."/>
            <person name="Wortman J."/>
            <person name="Fraser-Liggett C."/>
            <person name="Carlton J."/>
        </authorList>
    </citation>
    <scope>NUCLEOTIDE SEQUENCE</scope>
    <source>
        <strain evidence="1">G3</strain>
    </source>
</reference>
<proteinExistence type="predicted"/>
<dbReference type="InParanoid" id="A2E7E6"/>
<name>A2E7E6_TRIV3</name>
<organism evidence="1 2">
    <name type="scientific">Trichomonas vaginalis (strain ATCC PRA-98 / G3)</name>
    <dbReference type="NCBI Taxonomy" id="412133"/>
    <lineage>
        <taxon>Eukaryota</taxon>
        <taxon>Metamonada</taxon>
        <taxon>Parabasalia</taxon>
        <taxon>Trichomonadida</taxon>
        <taxon>Trichomonadidae</taxon>
        <taxon>Trichomonas</taxon>
    </lineage>
</organism>
<dbReference type="Proteomes" id="UP000001542">
    <property type="component" value="Unassembled WGS sequence"/>
</dbReference>
<evidence type="ECO:0000313" key="2">
    <source>
        <dbReference type="Proteomes" id="UP000001542"/>
    </source>
</evidence>
<protein>
    <recommendedName>
        <fullName evidence="3">Condensation domain-containing protein</fullName>
    </recommendedName>
</protein>
<gene>
    <name evidence="1" type="ORF">TVAG_418760</name>
</gene>
<sequence>MINSSYNSSHQAKKMEVRGVSGLECLQLFARCYLQMGIVVHDSKDVQTIIARIQKRCMGLRIKFEDNKLTSGLENPTLIEIPSSVKTIAEATTWMKENASFELEKSLGIIGTIANFIVLQLNHAMGDFRFGIELANDISQHESVEFSQLEGIPINPTQYFEQEILTHKSAKYYCANNPNISRLITTSTATEPSRFTIPLKFRIPIENIKYCDVTDLSDEKLFETQLAGLIISIAAINPSQNQYSMGCSIPINTRTVPNANKAYTEQYFKKYLTDDEKRNEAYRKFAYAYFLAYIDAFTKAQPNEKLCDVTKRIIQSFNKAKDAGEHFQYYSLMNKLLVESFEQGELPPGSGIELYYNGVIKSSDIIDDITLDTVVDGCLSCKWLSLISYCLITPSKSELCGTYYYMLGDSTEQEAAKFVKGFELCLTKLTPNNSISEAIEFVRSNL</sequence>
<dbReference type="KEGG" id="tva:4769392"/>
<dbReference type="AlphaFoldDB" id="A2E7E6"/>
<dbReference type="VEuPathDB" id="TrichDB:TVAG_418760"/>
<keyword evidence="2" id="KW-1185">Reference proteome</keyword>
<reference evidence="1" key="2">
    <citation type="journal article" date="2007" name="Science">
        <title>Draft genome sequence of the sexually transmitted pathogen Trichomonas vaginalis.</title>
        <authorList>
            <person name="Carlton J.M."/>
            <person name="Hirt R.P."/>
            <person name="Silva J.C."/>
            <person name="Delcher A.L."/>
            <person name="Schatz M."/>
            <person name="Zhao Q."/>
            <person name="Wortman J.R."/>
            <person name="Bidwell S.L."/>
            <person name="Alsmark U.C.M."/>
            <person name="Besteiro S."/>
            <person name="Sicheritz-Ponten T."/>
            <person name="Noel C.J."/>
            <person name="Dacks J.B."/>
            <person name="Foster P.G."/>
            <person name="Simillion C."/>
            <person name="Van de Peer Y."/>
            <person name="Miranda-Saavedra D."/>
            <person name="Barton G.J."/>
            <person name="Westrop G.D."/>
            <person name="Mueller S."/>
            <person name="Dessi D."/>
            <person name="Fiori P.L."/>
            <person name="Ren Q."/>
            <person name="Paulsen I."/>
            <person name="Zhang H."/>
            <person name="Bastida-Corcuera F.D."/>
            <person name="Simoes-Barbosa A."/>
            <person name="Brown M.T."/>
            <person name="Hayes R.D."/>
            <person name="Mukherjee M."/>
            <person name="Okumura C.Y."/>
            <person name="Schneider R."/>
            <person name="Smith A.J."/>
            <person name="Vanacova S."/>
            <person name="Villalvazo M."/>
            <person name="Haas B.J."/>
            <person name="Pertea M."/>
            <person name="Feldblyum T.V."/>
            <person name="Utterback T.R."/>
            <person name="Shu C.L."/>
            <person name="Osoegawa K."/>
            <person name="de Jong P.J."/>
            <person name="Hrdy I."/>
            <person name="Horvathova L."/>
            <person name="Zubacova Z."/>
            <person name="Dolezal P."/>
            <person name="Malik S.B."/>
            <person name="Logsdon J.M. Jr."/>
            <person name="Henze K."/>
            <person name="Gupta A."/>
            <person name="Wang C.C."/>
            <person name="Dunne R.L."/>
            <person name="Upcroft J.A."/>
            <person name="Upcroft P."/>
            <person name="White O."/>
            <person name="Salzberg S.L."/>
            <person name="Tang P."/>
            <person name="Chiu C.-H."/>
            <person name="Lee Y.-S."/>
            <person name="Embley T.M."/>
            <person name="Coombs G.H."/>
            <person name="Mottram J.C."/>
            <person name="Tachezy J."/>
            <person name="Fraser-Liggett C.M."/>
            <person name="Johnson P.J."/>
        </authorList>
    </citation>
    <scope>NUCLEOTIDE SEQUENCE [LARGE SCALE GENOMIC DNA]</scope>
    <source>
        <strain evidence="1">G3</strain>
    </source>
</reference>
<dbReference type="EMBL" id="DS113319">
    <property type="protein sequence ID" value="EAY11439.1"/>
    <property type="molecule type" value="Genomic_DNA"/>
</dbReference>
<dbReference type="VEuPathDB" id="TrichDB:TVAGG3_0832030"/>
<accession>A2E7E6</accession>
<evidence type="ECO:0000313" key="1">
    <source>
        <dbReference type="EMBL" id="EAY11439.1"/>
    </source>
</evidence>
<dbReference type="RefSeq" id="XP_001323662.1">
    <property type="nucleotide sequence ID" value="XM_001323627.1"/>
</dbReference>